<accession>A0A9W6NJS2</accession>
<gene>
    <name evidence="1" type="ORF">GCM10017581_019450</name>
</gene>
<reference evidence="1" key="2">
    <citation type="submission" date="2023-01" db="EMBL/GenBank/DDBJ databases">
        <authorList>
            <person name="Sun Q."/>
            <person name="Evtushenko L."/>
        </authorList>
    </citation>
    <scope>NUCLEOTIDE SEQUENCE</scope>
    <source>
        <strain evidence="1">VKM Ac-1321</strain>
    </source>
</reference>
<dbReference type="EMBL" id="BSFP01000007">
    <property type="protein sequence ID" value="GLL00205.1"/>
    <property type="molecule type" value="Genomic_DNA"/>
</dbReference>
<sequence>MPLALLPVLTSLREFRRDDVHSPVLDEFLGGLGVGYSYGPPYGQRLVTWADLQRMELPRRMLRRQAADNLDARLDAVGVHGQPPALMLNFEGIASTLLLAEGLWASLERSVPGELVVGVPARDVVIVTGSQSPPGLAKVRRAVDRVFFAGDRHLLSRKLLVRRRGIWEPYVPNQPRTPEAEYSGTLF</sequence>
<name>A0A9W6NJS2_9ACTN</name>
<proteinExistence type="predicted"/>
<evidence type="ECO:0000313" key="1">
    <source>
        <dbReference type="EMBL" id="GLL00205.1"/>
    </source>
</evidence>
<reference evidence="1" key="1">
    <citation type="journal article" date="2014" name="Int. J. Syst. Evol. Microbiol.">
        <title>Complete genome sequence of Corynebacterium casei LMG S-19264T (=DSM 44701T), isolated from a smear-ripened cheese.</title>
        <authorList>
            <consortium name="US DOE Joint Genome Institute (JGI-PGF)"/>
            <person name="Walter F."/>
            <person name="Albersmeier A."/>
            <person name="Kalinowski J."/>
            <person name="Ruckert C."/>
        </authorList>
    </citation>
    <scope>NUCLEOTIDE SEQUENCE</scope>
    <source>
        <strain evidence="1">VKM Ac-1321</strain>
    </source>
</reference>
<keyword evidence="2" id="KW-1185">Reference proteome</keyword>
<comment type="caution">
    <text evidence="1">The sequence shown here is derived from an EMBL/GenBank/DDBJ whole genome shotgun (WGS) entry which is preliminary data.</text>
</comment>
<dbReference type="Proteomes" id="UP001143480">
    <property type="component" value="Unassembled WGS sequence"/>
</dbReference>
<evidence type="ECO:0000313" key="2">
    <source>
        <dbReference type="Proteomes" id="UP001143480"/>
    </source>
</evidence>
<dbReference type="AlphaFoldDB" id="A0A9W6NJS2"/>
<protein>
    <submittedName>
        <fullName evidence="1">Uncharacterized protein</fullName>
    </submittedName>
</protein>
<organism evidence="1 2">
    <name type="scientific">Dactylosporangium matsuzakiense</name>
    <dbReference type="NCBI Taxonomy" id="53360"/>
    <lineage>
        <taxon>Bacteria</taxon>
        <taxon>Bacillati</taxon>
        <taxon>Actinomycetota</taxon>
        <taxon>Actinomycetes</taxon>
        <taxon>Micromonosporales</taxon>
        <taxon>Micromonosporaceae</taxon>
        <taxon>Dactylosporangium</taxon>
    </lineage>
</organism>